<evidence type="ECO:0000313" key="3">
    <source>
        <dbReference type="Proteomes" id="UP001162480"/>
    </source>
</evidence>
<gene>
    <name evidence="2" type="ORF">OCTVUL_1B009998</name>
</gene>
<name>A0AA36F3E0_OCTVU</name>
<dbReference type="EMBL" id="OX597818">
    <property type="protein sequence ID" value="CAI9723022.1"/>
    <property type="molecule type" value="Genomic_DNA"/>
</dbReference>
<feature type="transmembrane region" description="Helical" evidence="1">
    <location>
        <begin position="53"/>
        <end position="73"/>
    </location>
</feature>
<protein>
    <submittedName>
        <fullName evidence="2">Uncharacterized protein</fullName>
    </submittedName>
</protein>
<keyword evidence="3" id="KW-1185">Reference proteome</keyword>
<evidence type="ECO:0000256" key="1">
    <source>
        <dbReference type="SAM" id="Phobius"/>
    </source>
</evidence>
<reference evidence="2" key="1">
    <citation type="submission" date="2023-08" db="EMBL/GenBank/DDBJ databases">
        <authorList>
            <person name="Alioto T."/>
            <person name="Alioto T."/>
            <person name="Gomez Garrido J."/>
        </authorList>
    </citation>
    <scope>NUCLEOTIDE SEQUENCE</scope>
</reference>
<evidence type="ECO:0000313" key="2">
    <source>
        <dbReference type="EMBL" id="CAI9723022.1"/>
    </source>
</evidence>
<keyword evidence="1" id="KW-0812">Transmembrane</keyword>
<dbReference type="AlphaFoldDB" id="A0AA36F3E0"/>
<sequence>MVIIMSCPAQKTILEAQHNTNEINILIKKTFSVDLYPITHSQRNIGKIKNTPVHLTLMSNLAEIIAFTIYFLAK</sequence>
<accession>A0AA36F3E0</accession>
<organism evidence="2 3">
    <name type="scientific">Octopus vulgaris</name>
    <name type="common">Common octopus</name>
    <dbReference type="NCBI Taxonomy" id="6645"/>
    <lineage>
        <taxon>Eukaryota</taxon>
        <taxon>Metazoa</taxon>
        <taxon>Spiralia</taxon>
        <taxon>Lophotrochozoa</taxon>
        <taxon>Mollusca</taxon>
        <taxon>Cephalopoda</taxon>
        <taxon>Coleoidea</taxon>
        <taxon>Octopodiformes</taxon>
        <taxon>Octopoda</taxon>
        <taxon>Incirrata</taxon>
        <taxon>Octopodidae</taxon>
        <taxon>Octopus</taxon>
    </lineage>
</organism>
<proteinExistence type="predicted"/>
<keyword evidence="1" id="KW-1133">Transmembrane helix</keyword>
<dbReference type="Proteomes" id="UP001162480">
    <property type="component" value="Chromosome 5"/>
</dbReference>
<keyword evidence="1" id="KW-0472">Membrane</keyword>